<name>A0A6N1X106_9BURK</name>
<evidence type="ECO:0000256" key="1">
    <source>
        <dbReference type="SAM" id="MobiDB-lite"/>
    </source>
</evidence>
<feature type="region of interest" description="Disordered" evidence="1">
    <location>
        <begin position="1"/>
        <end position="25"/>
    </location>
</feature>
<dbReference type="Proteomes" id="UP000509579">
    <property type="component" value="Chromosome"/>
</dbReference>
<keyword evidence="3" id="KW-1185">Reference proteome</keyword>
<gene>
    <name evidence="2" type="ORF">HUK68_08815</name>
</gene>
<sequence>MSSTTPPTLDLAAHTFGRHHFSPPPLPEQLERDWSFDAASAGQQMQAAMMPAPDLDQRIRDVGEW</sequence>
<evidence type="ECO:0000313" key="3">
    <source>
        <dbReference type="Proteomes" id="UP000509579"/>
    </source>
</evidence>
<accession>A0A6N1X106</accession>
<dbReference type="EMBL" id="CP054840">
    <property type="protein sequence ID" value="QKV52981.1"/>
    <property type="molecule type" value="Genomic_DNA"/>
</dbReference>
<reference evidence="2 3" key="1">
    <citation type="submission" date="2020-06" db="EMBL/GenBank/DDBJ databases">
        <title>Acidovorax antarctica sp. nov., isolated from Corinth ice sheet soil, Antarctic Fields Peninsula.</title>
        <authorList>
            <person name="Xu Q."/>
            <person name="Peng F."/>
        </authorList>
    </citation>
    <scope>NUCLEOTIDE SEQUENCE [LARGE SCALE GENOMIC DNA]</scope>
    <source>
        <strain evidence="2 3">16-35-5</strain>
    </source>
</reference>
<evidence type="ECO:0000313" key="2">
    <source>
        <dbReference type="EMBL" id="QKV52981.1"/>
    </source>
</evidence>
<dbReference type="RefSeq" id="WP_175503859.1">
    <property type="nucleotide sequence ID" value="NZ_CP054840.1"/>
</dbReference>
<dbReference type="KEGG" id="aant:HUK68_08815"/>
<protein>
    <submittedName>
        <fullName evidence="2">Uncharacterized protein</fullName>
    </submittedName>
</protein>
<dbReference type="AlphaFoldDB" id="A0A6N1X106"/>
<proteinExistence type="predicted"/>
<organism evidence="2 3">
    <name type="scientific">Comamonas antarctica</name>
    <dbReference type="NCBI Taxonomy" id="2743470"/>
    <lineage>
        <taxon>Bacteria</taxon>
        <taxon>Pseudomonadati</taxon>
        <taxon>Pseudomonadota</taxon>
        <taxon>Betaproteobacteria</taxon>
        <taxon>Burkholderiales</taxon>
        <taxon>Comamonadaceae</taxon>
        <taxon>Comamonas</taxon>
    </lineage>
</organism>